<name>A0A2M7R844_9BACT</name>
<dbReference type="EMBL" id="PFLW01000023">
    <property type="protein sequence ID" value="PIY89480.1"/>
    <property type="molecule type" value="Genomic_DNA"/>
</dbReference>
<dbReference type="PANTHER" id="PTHR30255:SF2">
    <property type="entry name" value="SINGLE-STRANDED-DNA-SPECIFIC EXONUCLEASE RECJ"/>
    <property type="match status" value="1"/>
</dbReference>
<dbReference type="GO" id="GO:0004527">
    <property type="term" value="F:exonuclease activity"/>
    <property type="evidence" value="ECO:0007669"/>
    <property type="project" value="UniProtKB-KW"/>
</dbReference>
<dbReference type="Gene3D" id="3.10.310.30">
    <property type="match status" value="1"/>
</dbReference>
<evidence type="ECO:0000313" key="3">
    <source>
        <dbReference type="EMBL" id="PIY89480.1"/>
    </source>
</evidence>
<dbReference type="InterPro" id="IPR038763">
    <property type="entry name" value="DHH_sf"/>
</dbReference>
<evidence type="ECO:0008006" key="5">
    <source>
        <dbReference type="Google" id="ProtNLM"/>
    </source>
</evidence>
<dbReference type="InterPro" id="IPR003156">
    <property type="entry name" value="DHHA1_dom"/>
</dbReference>
<evidence type="ECO:0000259" key="2">
    <source>
        <dbReference type="Pfam" id="PF02272"/>
    </source>
</evidence>
<feature type="domain" description="DHHA1" evidence="2">
    <location>
        <begin position="303"/>
        <end position="378"/>
    </location>
</feature>
<dbReference type="InterPro" id="IPR001667">
    <property type="entry name" value="DDH_dom"/>
</dbReference>
<reference evidence="4" key="1">
    <citation type="submission" date="2017-09" db="EMBL/GenBank/DDBJ databases">
        <title>Depth-based differentiation of microbial function through sediment-hosted aquifers and enrichment of novel symbionts in the deep terrestrial subsurface.</title>
        <authorList>
            <person name="Probst A.J."/>
            <person name="Ladd B."/>
            <person name="Jarett J.K."/>
            <person name="Geller-Mcgrath D.E."/>
            <person name="Sieber C.M.K."/>
            <person name="Emerson J.B."/>
            <person name="Anantharaman K."/>
            <person name="Thomas B.C."/>
            <person name="Malmstrom R."/>
            <person name="Stieglmeier M."/>
            <person name="Klingl A."/>
            <person name="Woyke T."/>
            <person name="Ryan C.M."/>
            <person name="Banfield J.F."/>
        </authorList>
    </citation>
    <scope>NUCLEOTIDE SEQUENCE [LARGE SCALE GENOMIC DNA]</scope>
</reference>
<evidence type="ECO:0000259" key="1">
    <source>
        <dbReference type="Pfam" id="PF01368"/>
    </source>
</evidence>
<dbReference type="GO" id="GO:0003676">
    <property type="term" value="F:nucleic acid binding"/>
    <property type="evidence" value="ECO:0007669"/>
    <property type="project" value="InterPro"/>
</dbReference>
<gene>
    <name evidence="3" type="ORF">COY73_00830</name>
</gene>
<sequence length="384" mass="43191">MEIKNLKKAAERIKKAVKNKEKIILYGDADLDGVSSVIILKETIKNLGGEVSAIHFPDRERERYGINKEAINYLKNKVPALLIALDCGIGNFEEIKLAKKLGFEVIIIDHHEILEKLPEASVIVDPKQNGDKYHFKEFAAAGIVFKLSQLLLGKKLSGSLRSNFLELTALATISDMMPAVKENKIFIDQGLKSLEKTFRPGLKIFWQINSIKNYGSLRQIVQRIISTLNASDADEGHLNESYLLLTETCEEKAKRLAINLLEKSYQRQLRIREITAQVEERILEKPKELIVFEGDPSWALILAGPVASRICNRYKKPVFLFKKGESESSGAVRMPQGLDGVKAMISCKSLLETYGGHPPAAGFRIKNKNLEKFKKCLIKHFSSN</sequence>
<accession>A0A2M7R844</accession>
<protein>
    <recommendedName>
        <fullName evidence="5">Single-stranded-DNA-specific exonuclease RecJ</fullName>
    </recommendedName>
</protein>
<dbReference type="Proteomes" id="UP000230767">
    <property type="component" value="Unassembled WGS sequence"/>
</dbReference>
<dbReference type="Gene3D" id="3.90.1640.30">
    <property type="match status" value="1"/>
</dbReference>
<dbReference type="Pfam" id="PF01368">
    <property type="entry name" value="DHH"/>
    <property type="match status" value="1"/>
</dbReference>
<evidence type="ECO:0000313" key="4">
    <source>
        <dbReference type="Proteomes" id="UP000230767"/>
    </source>
</evidence>
<dbReference type="InterPro" id="IPR051673">
    <property type="entry name" value="SSDNA_exonuclease_RecJ"/>
</dbReference>
<dbReference type="SUPFAM" id="SSF64182">
    <property type="entry name" value="DHH phosphoesterases"/>
    <property type="match status" value="1"/>
</dbReference>
<dbReference type="AlphaFoldDB" id="A0A2M7R844"/>
<dbReference type="Pfam" id="PF02272">
    <property type="entry name" value="DHHA1"/>
    <property type="match status" value="1"/>
</dbReference>
<proteinExistence type="predicted"/>
<comment type="caution">
    <text evidence="3">The sequence shown here is derived from an EMBL/GenBank/DDBJ whole genome shotgun (WGS) entry which is preliminary data.</text>
</comment>
<feature type="domain" description="DDH" evidence="1">
    <location>
        <begin position="22"/>
        <end position="172"/>
    </location>
</feature>
<dbReference type="PANTHER" id="PTHR30255">
    <property type="entry name" value="SINGLE-STRANDED-DNA-SPECIFIC EXONUCLEASE RECJ"/>
    <property type="match status" value="1"/>
</dbReference>
<organism evidence="3 4">
    <name type="scientific">Candidatus Nealsonbacteria bacterium CG_4_10_14_0_8_um_filter_37_14</name>
    <dbReference type="NCBI Taxonomy" id="1974684"/>
    <lineage>
        <taxon>Bacteria</taxon>
        <taxon>Candidatus Nealsoniibacteriota</taxon>
    </lineage>
</organism>